<evidence type="ECO:0000256" key="2">
    <source>
        <dbReference type="ARBA" id="ARBA00023015"/>
    </source>
</evidence>
<keyword evidence="2" id="KW-0805">Transcription regulation</keyword>
<protein>
    <submittedName>
        <fullName evidence="8">Fungal-specific transcription factor domain-containing protein</fullName>
    </submittedName>
</protein>
<dbReference type="PANTHER" id="PTHR37534">
    <property type="entry name" value="TRANSCRIPTIONAL ACTIVATOR PROTEIN UGA3"/>
    <property type="match status" value="1"/>
</dbReference>
<feature type="compositionally biased region" description="Polar residues" evidence="6">
    <location>
        <begin position="68"/>
        <end position="89"/>
    </location>
</feature>
<evidence type="ECO:0000256" key="5">
    <source>
        <dbReference type="ARBA" id="ARBA00023242"/>
    </source>
</evidence>
<keyword evidence="9" id="KW-1185">Reference proteome</keyword>
<keyword evidence="3" id="KW-0238">DNA-binding</keyword>
<dbReference type="PROSITE" id="PS50048">
    <property type="entry name" value="ZN2_CY6_FUNGAL_2"/>
    <property type="match status" value="1"/>
</dbReference>
<dbReference type="InterPro" id="IPR021858">
    <property type="entry name" value="Fun_TF"/>
</dbReference>
<dbReference type="InterPro" id="IPR036864">
    <property type="entry name" value="Zn2-C6_fun-type_DNA-bd_sf"/>
</dbReference>
<dbReference type="SMART" id="SM00066">
    <property type="entry name" value="GAL4"/>
    <property type="match status" value="1"/>
</dbReference>
<evidence type="ECO:0000259" key="7">
    <source>
        <dbReference type="PROSITE" id="PS50048"/>
    </source>
</evidence>
<evidence type="ECO:0000313" key="8">
    <source>
        <dbReference type="EMBL" id="KAL2786661.1"/>
    </source>
</evidence>
<dbReference type="Pfam" id="PF00172">
    <property type="entry name" value="Zn_clus"/>
    <property type="match status" value="1"/>
</dbReference>
<organism evidence="8 9">
    <name type="scientific">Aspergillus keveii</name>
    <dbReference type="NCBI Taxonomy" id="714993"/>
    <lineage>
        <taxon>Eukaryota</taxon>
        <taxon>Fungi</taxon>
        <taxon>Dikarya</taxon>
        <taxon>Ascomycota</taxon>
        <taxon>Pezizomycotina</taxon>
        <taxon>Eurotiomycetes</taxon>
        <taxon>Eurotiomycetidae</taxon>
        <taxon>Eurotiales</taxon>
        <taxon>Aspergillaceae</taxon>
        <taxon>Aspergillus</taxon>
        <taxon>Aspergillus subgen. Nidulantes</taxon>
    </lineage>
</organism>
<dbReference type="EMBL" id="JBFTWV010000113">
    <property type="protein sequence ID" value="KAL2786661.1"/>
    <property type="molecule type" value="Genomic_DNA"/>
</dbReference>
<keyword evidence="5" id="KW-0539">Nucleus</keyword>
<gene>
    <name evidence="8" type="ORF">BJX66DRAFT_312383</name>
</gene>
<dbReference type="InterPro" id="IPR001138">
    <property type="entry name" value="Zn2Cys6_DnaBD"/>
</dbReference>
<dbReference type="PROSITE" id="PS00463">
    <property type="entry name" value="ZN2_CY6_FUNGAL_1"/>
    <property type="match status" value="1"/>
</dbReference>
<reference evidence="8 9" key="1">
    <citation type="submission" date="2024-07" db="EMBL/GenBank/DDBJ databases">
        <title>Section-level genome sequencing and comparative genomics of Aspergillus sections Usti and Cavernicolus.</title>
        <authorList>
            <consortium name="Lawrence Berkeley National Laboratory"/>
            <person name="Nybo J.L."/>
            <person name="Vesth T.C."/>
            <person name="Theobald S."/>
            <person name="Frisvad J.C."/>
            <person name="Larsen T.O."/>
            <person name="Kjaerboelling I."/>
            <person name="Rothschild-Mancinelli K."/>
            <person name="Lyhne E.K."/>
            <person name="Kogle M.E."/>
            <person name="Barry K."/>
            <person name="Clum A."/>
            <person name="Na H."/>
            <person name="Ledsgaard L."/>
            <person name="Lin J."/>
            <person name="Lipzen A."/>
            <person name="Kuo A."/>
            <person name="Riley R."/>
            <person name="Mondo S."/>
            <person name="Labutti K."/>
            <person name="Haridas S."/>
            <person name="Pangalinan J."/>
            <person name="Salamov A.A."/>
            <person name="Simmons B.A."/>
            <person name="Magnuson J.K."/>
            <person name="Chen J."/>
            <person name="Drula E."/>
            <person name="Henrissat B."/>
            <person name="Wiebenga A."/>
            <person name="Lubbers R.J."/>
            <person name="Gomes A.C."/>
            <person name="Makela M.R."/>
            <person name="Stajich J."/>
            <person name="Grigoriev I.V."/>
            <person name="Mortensen U.H."/>
            <person name="De Vries R.P."/>
            <person name="Baker S.E."/>
            <person name="Andersen M.R."/>
        </authorList>
    </citation>
    <scope>NUCLEOTIDE SEQUENCE [LARGE SCALE GENOMIC DNA]</scope>
    <source>
        <strain evidence="8 9">CBS 209.92</strain>
    </source>
</reference>
<evidence type="ECO:0000313" key="9">
    <source>
        <dbReference type="Proteomes" id="UP001610563"/>
    </source>
</evidence>
<evidence type="ECO:0000256" key="3">
    <source>
        <dbReference type="ARBA" id="ARBA00023125"/>
    </source>
</evidence>
<dbReference type="Gene3D" id="4.10.240.10">
    <property type="entry name" value="Zn(2)-C6 fungal-type DNA-binding domain"/>
    <property type="match status" value="1"/>
</dbReference>
<dbReference type="Pfam" id="PF11951">
    <property type="entry name" value="Fungal_trans_2"/>
    <property type="match status" value="1"/>
</dbReference>
<proteinExistence type="predicted"/>
<feature type="domain" description="Zn(2)-C6 fungal-type" evidence="7">
    <location>
        <begin position="8"/>
        <end position="36"/>
    </location>
</feature>
<evidence type="ECO:0000256" key="1">
    <source>
        <dbReference type="ARBA" id="ARBA00004123"/>
    </source>
</evidence>
<comment type="subcellular location">
    <subcellularLocation>
        <location evidence="1">Nucleus</location>
    </subcellularLocation>
</comment>
<dbReference type="SUPFAM" id="SSF57701">
    <property type="entry name" value="Zn2/Cys6 DNA-binding domain"/>
    <property type="match status" value="1"/>
</dbReference>
<evidence type="ECO:0000256" key="4">
    <source>
        <dbReference type="ARBA" id="ARBA00023163"/>
    </source>
</evidence>
<keyword evidence="4" id="KW-0804">Transcription</keyword>
<comment type="caution">
    <text evidence="8">The sequence shown here is derived from an EMBL/GenBank/DDBJ whole genome shotgun (WGS) entry which is preliminary data.</text>
</comment>
<dbReference type="PANTHER" id="PTHR37534:SF51">
    <property type="entry name" value="ACRIFLAVINE SENSITIVITY CONTROL PROTEIN ACR-2"/>
    <property type="match status" value="1"/>
</dbReference>
<accession>A0ABR4FTS0</accession>
<name>A0ABR4FTS0_9EURO</name>
<sequence length="526" mass="58283">MVRNSKTACHTCRRRRLRCDEAKPHCQRCATEGVECLGYGKMLLWVDGVASRGKMMGKTFIEGSKITKASQTDPSPAFNAQTSNQLSTTHHGHDTHVVASPTPSTLYTSLLDPWLQQMDYNTRHYLAHFLTNVGNDLIVHNLPSHQPNPLRVLLEFSQQSSALFNVIVAMSAHHQHNLLLGTPNAHTHQIHGLLCKGKALQLLSREITHLSPSNYTTLLASSMLLSEMALLELGDDTWRIHVGAAARLVRGITLSSSSLAPDGMSVEASTFCSWMISRLVIQDMFGSSLSAITANCDLQQVWGPGRGIDRALRIAELDHYSSCPAQISQLILAASALPATALTYSSCCEDRGGGDPVITQCIFVSLQQFDPGDWALTLQPRTPTDDFTERYHIASAYKAAAALYISQIIPDDDRICAHRPTQPDDLVRDILSHISLIPRSNPLFKSSIWPICIAGAETTDPQHRAAVLSHLRTLSIEIRWQSTYGAEQALKAFWERIDTLPEQKEPHRARRWLDEFRAMGVSIYPA</sequence>
<dbReference type="CDD" id="cd00067">
    <property type="entry name" value="GAL4"/>
    <property type="match status" value="1"/>
</dbReference>
<evidence type="ECO:0000256" key="6">
    <source>
        <dbReference type="SAM" id="MobiDB-lite"/>
    </source>
</evidence>
<dbReference type="Proteomes" id="UP001610563">
    <property type="component" value="Unassembled WGS sequence"/>
</dbReference>
<feature type="region of interest" description="Disordered" evidence="6">
    <location>
        <begin position="68"/>
        <end position="100"/>
    </location>
</feature>